<dbReference type="SUPFAM" id="SSF53822">
    <property type="entry name" value="Periplasmic binding protein-like I"/>
    <property type="match status" value="1"/>
</dbReference>
<protein>
    <recommendedName>
        <fullName evidence="3">BMP family ABC transporter substrate-binding protein</fullName>
    </recommendedName>
</protein>
<evidence type="ECO:0000313" key="1">
    <source>
        <dbReference type="EMBL" id="MBS2548435.1"/>
    </source>
</evidence>
<sequence length="151" mass="15399">MAIAVVGGAVAVMAARSGSRHAPVPPKPVSTVAANKRVCLLTDGSPAAQTAWAGMQDFAKGGGINIQRTTIPPKAPDADSYLSGILQQNCLVIVAVGNGPAQAADDAAAYHPETRFVVIGSAQRRANTAVLTNQSELSSLNVSAAIRKLVN</sequence>
<comment type="caution">
    <text evidence="1">The sequence shown here is derived from an EMBL/GenBank/DDBJ whole genome shotgun (WGS) entry which is preliminary data.</text>
</comment>
<organism evidence="1 2">
    <name type="scientific">Catenulispora pinistramenti</name>
    <dbReference type="NCBI Taxonomy" id="2705254"/>
    <lineage>
        <taxon>Bacteria</taxon>
        <taxon>Bacillati</taxon>
        <taxon>Actinomycetota</taxon>
        <taxon>Actinomycetes</taxon>
        <taxon>Catenulisporales</taxon>
        <taxon>Catenulisporaceae</taxon>
        <taxon>Catenulispora</taxon>
    </lineage>
</organism>
<gene>
    <name evidence="1" type="ORF">KGQ19_16330</name>
</gene>
<name>A0ABS5KQW8_9ACTN</name>
<dbReference type="Gene3D" id="3.40.50.2300">
    <property type="match status" value="1"/>
</dbReference>
<evidence type="ECO:0008006" key="3">
    <source>
        <dbReference type="Google" id="ProtNLM"/>
    </source>
</evidence>
<evidence type="ECO:0000313" key="2">
    <source>
        <dbReference type="Proteomes" id="UP000730482"/>
    </source>
</evidence>
<reference evidence="1 2" key="1">
    <citation type="submission" date="2020-02" db="EMBL/GenBank/DDBJ databases">
        <title>Acidophilic actinobacteria isolated from forest soil.</title>
        <authorList>
            <person name="Golinska P."/>
        </authorList>
    </citation>
    <scope>NUCLEOTIDE SEQUENCE [LARGE SCALE GENOMIC DNA]</scope>
    <source>
        <strain evidence="1 2">NL8</strain>
    </source>
</reference>
<keyword evidence="2" id="KW-1185">Reference proteome</keyword>
<dbReference type="EMBL" id="JAAFYZ010000048">
    <property type="protein sequence ID" value="MBS2548435.1"/>
    <property type="molecule type" value="Genomic_DNA"/>
</dbReference>
<proteinExistence type="predicted"/>
<accession>A0ABS5KQW8</accession>
<dbReference type="RefSeq" id="WP_212010021.1">
    <property type="nucleotide sequence ID" value="NZ_JAAFYZ010000048.1"/>
</dbReference>
<dbReference type="InterPro" id="IPR028082">
    <property type="entry name" value="Peripla_BP_I"/>
</dbReference>
<dbReference type="Proteomes" id="UP000730482">
    <property type="component" value="Unassembled WGS sequence"/>
</dbReference>